<organism evidence="1">
    <name type="scientific">marine sediment metagenome</name>
    <dbReference type="NCBI Taxonomy" id="412755"/>
    <lineage>
        <taxon>unclassified sequences</taxon>
        <taxon>metagenomes</taxon>
        <taxon>ecological metagenomes</taxon>
    </lineage>
</organism>
<gene>
    <name evidence="1" type="ORF">LCGC14_2640220</name>
</gene>
<dbReference type="EMBL" id="LAZR01045516">
    <property type="protein sequence ID" value="KKK98691.1"/>
    <property type="molecule type" value="Genomic_DNA"/>
</dbReference>
<accession>A0A0F9CPZ2</accession>
<feature type="non-terminal residue" evidence="1">
    <location>
        <position position="1"/>
    </location>
</feature>
<name>A0A0F9CPZ2_9ZZZZ</name>
<comment type="caution">
    <text evidence="1">The sequence shown here is derived from an EMBL/GenBank/DDBJ whole genome shotgun (WGS) entry which is preliminary data.</text>
</comment>
<dbReference type="AlphaFoldDB" id="A0A0F9CPZ2"/>
<protein>
    <submittedName>
        <fullName evidence="1">Uncharacterized protein</fullName>
    </submittedName>
</protein>
<evidence type="ECO:0000313" key="1">
    <source>
        <dbReference type="EMBL" id="KKK98691.1"/>
    </source>
</evidence>
<reference evidence="1" key="1">
    <citation type="journal article" date="2015" name="Nature">
        <title>Complex archaea that bridge the gap between prokaryotes and eukaryotes.</title>
        <authorList>
            <person name="Spang A."/>
            <person name="Saw J.H."/>
            <person name="Jorgensen S.L."/>
            <person name="Zaremba-Niedzwiedzka K."/>
            <person name="Martijn J."/>
            <person name="Lind A.E."/>
            <person name="van Eijk R."/>
            <person name="Schleper C."/>
            <person name="Guy L."/>
            <person name="Ettema T.J."/>
        </authorList>
    </citation>
    <scope>NUCLEOTIDE SEQUENCE</scope>
</reference>
<feature type="non-terminal residue" evidence="1">
    <location>
        <position position="453"/>
    </location>
</feature>
<proteinExistence type="predicted"/>
<sequence length="453" mass="51469">QELWLHFYGRRMTDQAKGQYARDNKTKSNRYRGLMRDRPKPHAMADVLMPRLVALCTPEHYAATGALADLGPYLPISQAKAFNLGVTERRYFMTDYLKGNAYGWQVFGCRWEENAGHTPFNYEPIQSSDYLFQYINSRHPSWLEFGRRRNIHFRDVRAYKIEGTDVFGYTSWKSFATANVSEEWCKRPKLTGPEIAKYSQGRTSRTGWAMPDPAHVNLDELYDLYCLFGDNRALAASRNAAAVGGAFTAFRGGQVSRLNGWSMRTLLRYLDLTGDKECMPYVARSMRNSWQLARKHRHHAKVPTVSAGTDYEGWFNNIFGRSVILAYRVTGDENMRDLALGMAKGRAAEKLRYPTLTAFAYDQTGDKSYRYDKPEQFGRYWVSAINQLYSHNYFPACDGYLWAKPRPDEAAPAAVKDLAAEGLGGGQVQLTWTAAGDDGNEGTAAVQQVKWAD</sequence>